<dbReference type="RefSeq" id="YP_762383.1">
    <property type="nucleotide sequence ID" value="NC_008361.1"/>
</dbReference>
<protein>
    <submittedName>
        <fullName evidence="1">40.5 kDa</fullName>
    </submittedName>
</protein>
<name>Q0E573_SFAVA</name>
<sequence>MSSTGKTTEPSSSKLENCKDMAVSESEYTNVEDYIDEDTLARVQTLVKFTALVHFLRKLSRYFPDVRGLRDTCSTINSYKYSDTSVQQEVCNWLLKDCTSAECRLSYVGGKVFFDLRTELRKLDDDSIRSEVQKRIVDAQQSLADIDANVNNCMEYMTLRKICNKLLLESKRLMGDRLSYDATLKTLTENLSVCTSVPKCARKLKMLVERDRRSIGDNEYGVPLNVVNISRANPCNVCRMAVFKTLDVTSITSCDEIKRLVNDAALDRDLLARIFFMVVLNACRLDENLPELAKFIRDAYDNERIFESMASSKDILHVVMSVVNSDKLNALNGGASRYRHTFPHQNRRRWFLGR</sequence>
<dbReference type="OrthoDB" id="32385at10239"/>
<evidence type="ECO:0000313" key="2">
    <source>
        <dbReference type="Proteomes" id="UP000008030"/>
    </source>
</evidence>
<accession>Q0E573</accession>
<organism evidence="1 2">
    <name type="scientific">Spodoptera frugiperda ascovirus 1a</name>
    <name type="common">SfAV-1a</name>
    <dbReference type="NCBI Taxonomy" id="113370"/>
    <lineage>
        <taxon>Viruses</taxon>
        <taxon>Varidnaviria</taxon>
        <taxon>Bamfordvirae</taxon>
        <taxon>Nucleocytoviricota</taxon>
        <taxon>Megaviricetes</taxon>
        <taxon>Pimascovirales</taxon>
        <taxon>Pimascovirales incertae sedis</taxon>
        <taxon>Ascoviridae</taxon>
        <taxon>Ascovirus</taxon>
        <taxon>Ascovirus sfav1a</taxon>
    </lineage>
</organism>
<keyword evidence="2" id="KW-1185">Reference proteome</keyword>
<dbReference type="GeneID" id="4306272"/>
<dbReference type="EMBL" id="AM398843">
    <property type="protein sequence ID" value="CAL44628.1"/>
    <property type="molecule type" value="Genomic_DNA"/>
</dbReference>
<organismHost>
    <name type="scientific">Spodoptera frugiperda</name>
    <name type="common">Fall armyworm</name>
    <dbReference type="NCBI Taxonomy" id="7108"/>
</organismHost>
<dbReference type="KEGG" id="vg:4306272"/>
<proteinExistence type="predicted"/>
<dbReference type="Proteomes" id="UP000008030">
    <property type="component" value="Segment"/>
</dbReference>
<gene>
    <name evidence="1" type="primary">ORF028</name>
</gene>
<reference evidence="1 2" key="1">
    <citation type="journal article" date="2006" name="J. Virol.">
        <title>Genomic sequence of Spodoptera frugiperda Ascovirus 1a, an enveloped, double-stranded DNA insect virus that manipulates apoptosis for viral reproduction.</title>
        <authorList>
            <person name="Bideshi D.K."/>
            <person name="Demattei M.V."/>
            <person name="Rouleux-Bonnin F."/>
            <person name="Stasiak K."/>
            <person name="Tan Y."/>
            <person name="Bigot S."/>
            <person name="Bigot Y."/>
            <person name="Federici B.A."/>
        </authorList>
    </citation>
    <scope>NUCLEOTIDE SEQUENCE [LARGE SCALE GENOMIC DNA]</scope>
    <source>
        <strain evidence="2">SvAV-1a</strain>
    </source>
</reference>
<evidence type="ECO:0000313" key="1">
    <source>
        <dbReference type="EMBL" id="CAL44628.1"/>
    </source>
</evidence>